<name>A0A2I0LCV0_PUNGR</name>
<accession>A0A2I0LCV0</accession>
<evidence type="ECO:0000313" key="2">
    <source>
        <dbReference type="EMBL" id="PKI78505.1"/>
    </source>
</evidence>
<keyword evidence="3" id="KW-1185">Reference proteome</keyword>
<organism evidence="2 3">
    <name type="scientific">Punica granatum</name>
    <name type="common">Pomegranate</name>
    <dbReference type="NCBI Taxonomy" id="22663"/>
    <lineage>
        <taxon>Eukaryota</taxon>
        <taxon>Viridiplantae</taxon>
        <taxon>Streptophyta</taxon>
        <taxon>Embryophyta</taxon>
        <taxon>Tracheophyta</taxon>
        <taxon>Spermatophyta</taxon>
        <taxon>Magnoliopsida</taxon>
        <taxon>eudicotyledons</taxon>
        <taxon>Gunneridae</taxon>
        <taxon>Pentapetalae</taxon>
        <taxon>rosids</taxon>
        <taxon>malvids</taxon>
        <taxon>Myrtales</taxon>
        <taxon>Lythraceae</taxon>
        <taxon>Punica</taxon>
    </lineage>
</organism>
<gene>
    <name evidence="2" type="ORF">CRG98_001145</name>
</gene>
<feature type="compositionally biased region" description="Low complexity" evidence="1">
    <location>
        <begin position="30"/>
        <end position="39"/>
    </location>
</feature>
<evidence type="ECO:0000256" key="1">
    <source>
        <dbReference type="SAM" id="MobiDB-lite"/>
    </source>
</evidence>
<dbReference type="AlphaFoldDB" id="A0A2I0LCV0"/>
<evidence type="ECO:0000313" key="3">
    <source>
        <dbReference type="Proteomes" id="UP000233551"/>
    </source>
</evidence>
<comment type="caution">
    <text evidence="2">The sequence shown here is derived from an EMBL/GenBank/DDBJ whole genome shotgun (WGS) entry which is preliminary data.</text>
</comment>
<dbReference type="Proteomes" id="UP000233551">
    <property type="component" value="Unassembled WGS sequence"/>
</dbReference>
<sequence>MVNQNGVLTGIKLGRIEDPFKKKEGESSKKIATGASTTGGKKGKESSVNAVNPGHQGSQQYAMSFTTALSTVPVYAPPPMNYQP</sequence>
<feature type="region of interest" description="Disordered" evidence="1">
    <location>
        <begin position="18"/>
        <end position="57"/>
    </location>
</feature>
<proteinExistence type="predicted"/>
<protein>
    <submittedName>
        <fullName evidence="2">Uncharacterized protein</fullName>
    </submittedName>
</protein>
<reference evidence="2 3" key="1">
    <citation type="submission" date="2017-11" db="EMBL/GenBank/DDBJ databases">
        <title>De-novo sequencing of pomegranate (Punica granatum L.) genome.</title>
        <authorList>
            <person name="Akparov Z."/>
            <person name="Amiraslanov A."/>
            <person name="Hajiyeva S."/>
            <person name="Abbasov M."/>
            <person name="Kaur K."/>
            <person name="Hamwieh A."/>
            <person name="Solovyev V."/>
            <person name="Salamov A."/>
            <person name="Braich B."/>
            <person name="Kosarev P."/>
            <person name="Mahmoud A."/>
            <person name="Hajiyev E."/>
            <person name="Babayeva S."/>
            <person name="Izzatullayeva V."/>
            <person name="Mammadov A."/>
            <person name="Mammadov A."/>
            <person name="Sharifova S."/>
            <person name="Ojaghi J."/>
            <person name="Eynullazada K."/>
            <person name="Bayramov B."/>
            <person name="Abdulazimova A."/>
            <person name="Shahmuradov I."/>
        </authorList>
    </citation>
    <scope>NUCLEOTIDE SEQUENCE [LARGE SCALE GENOMIC DNA]</scope>
    <source>
        <strain evidence="3">cv. AG2017</strain>
        <tissue evidence="2">Leaf</tissue>
    </source>
</reference>
<feature type="compositionally biased region" description="Basic and acidic residues" evidence="1">
    <location>
        <begin position="18"/>
        <end position="29"/>
    </location>
</feature>
<dbReference type="EMBL" id="PGOL01000047">
    <property type="protein sequence ID" value="PKI78505.1"/>
    <property type="molecule type" value="Genomic_DNA"/>
</dbReference>